<dbReference type="PROSITE" id="PS50089">
    <property type="entry name" value="ZF_RING_2"/>
    <property type="match status" value="1"/>
</dbReference>
<dbReference type="InterPro" id="IPR017907">
    <property type="entry name" value="Znf_RING_CS"/>
</dbReference>
<dbReference type="SUPFAM" id="SSF57850">
    <property type="entry name" value="RING/U-box"/>
    <property type="match status" value="1"/>
</dbReference>
<feature type="domain" description="C1q" evidence="8">
    <location>
        <begin position="466"/>
        <end position="596"/>
    </location>
</feature>
<keyword evidence="10" id="KW-1185">Reference proteome</keyword>
<dbReference type="InterPro" id="IPR001073">
    <property type="entry name" value="C1q_dom"/>
</dbReference>
<dbReference type="SMART" id="SM00110">
    <property type="entry name" value="C1Q"/>
    <property type="match status" value="1"/>
</dbReference>
<dbReference type="PROSITE" id="PS00518">
    <property type="entry name" value="ZF_RING_1"/>
    <property type="match status" value="1"/>
</dbReference>
<dbReference type="PROSITE" id="PS50871">
    <property type="entry name" value="C1Q"/>
    <property type="match status" value="1"/>
</dbReference>
<keyword evidence="3" id="KW-0862">Zinc</keyword>
<comment type="caution">
    <text evidence="9">The sequence shown here is derived from an EMBL/GenBank/DDBJ whole genome shotgun (WGS) entry which is preliminary data.</text>
</comment>
<dbReference type="InterPro" id="IPR027370">
    <property type="entry name" value="Znf-RING_euk"/>
</dbReference>
<evidence type="ECO:0000259" key="7">
    <source>
        <dbReference type="PROSITE" id="PS50089"/>
    </source>
</evidence>
<evidence type="ECO:0000256" key="6">
    <source>
        <dbReference type="SAM" id="MobiDB-lite"/>
    </source>
</evidence>
<dbReference type="Gene3D" id="1.20.5.1160">
    <property type="entry name" value="Vasodilator-stimulated phosphoprotein"/>
    <property type="match status" value="1"/>
</dbReference>
<feature type="compositionally biased region" description="Low complexity" evidence="6">
    <location>
        <begin position="324"/>
        <end position="333"/>
    </location>
</feature>
<feature type="region of interest" description="Disordered" evidence="6">
    <location>
        <begin position="234"/>
        <end position="255"/>
    </location>
</feature>
<evidence type="ECO:0000256" key="5">
    <source>
        <dbReference type="SAM" id="Coils"/>
    </source>
</evidence>
<dbReference type="PRINTS" id="PR00007">
    <property type="entry name" value="COMPLEMNTC1Q"/>
</dbReference>
<dbReference type="GO" id="GO:0008270">
    <property type="term" value="F:zinc ion binding"/>
    <property type="evidence" value="ECO:0007669"/>
    <property type="project" value="UniProtKB-KW"/>
</dbReference>
<gene>
    <name evidence="9" type="ORF">V1264_017218</name>
</gene>
<dbReference type="Pfam" id="PF00386">
    <property type="entry name" value="C1q"/>
    <property type="match status" value="1"/>
</dbReference>
<name>A0AAN9BI83_9CAEN</name>
<feature type="compositionally biased region" description="Low complexity" evidence="6">
    <location>
        <begin position="240"/>
        <end position="255"/>
    </location>
</feature>
<evidence type="ECO:0000313" key="10">
    <source>
        <dbReference type="Proteomes" id="UP001374579"/>
    </source>
</evidence>
<evidence type="ECO:0000313" key="9">
    <source>
        <dbReference type="EMBL" id="KAK7105897.1"/>
    </source>
</evidence>
<dbReference type="Gene3D" id="3.30.40.10">
    <property type="entry name" value="Zinc/RING finger domain, C3HC4 (zinc finger)"/>
    <property type="match status" value="1"/>
</dbReference>
<dbReference type="InterPro" id="IPR001841">
    <property type="entry name" value="Znf_RING"/>
</dbReference>
<dbReference type="SMART" id="SM00184">
    <property type="entry name" value="RING"/>
    <property type="match status" value="1"/>
</dbReference>
<dbReference type="Proteomes" id="UP001374579">
    <property type="component" value="Unassembled WGS sequence"/>
</dbReference>
<evidence type="ECO:0000259" key="8">
    <source>
        <dbReference type="PROSITE" id="PS50871"/>
    </source>
</evidence>
<keyword evidence="2 4" id="KW-0863">Zinc-finger</keyword>
<dbReference type="InterPro" id="IPR008983">
    <property type="entry name" value="Tumour_necrosis_fac-like_dom"/>
</dbReference>
<evidence type="ECO:0000256" key="4">
    <source>
        <dbReference type="PROSITE-ProRule" id="PRU00175"/>
    </source>
</evidence>
<dbReference type="InterPro" id="IPR047153">
    <property type="entry name" value="TRIM45/56/19-like"/>
</dbReference>
<dbReference type="GO" id="GO:0006513">
    <property type="term" value="P:protein monoubiquitination"/>
    <property type="evidence" value="ECO:0007669"/>
    <property type="project" value="TreeGrafter"/>
</dbReference>
<proteinExistence type="predicted"/>
<dbReference type="GO" id="GO:0061630">
    <property type="term" value="F:ubiquitin protein ligase activity"/>
    <property type="evidence" value="ECO:0007669"/>
    <property type="project" value="TreeGrafter"/>
</dbReference>
<keyword evidence="5" id="KW-0175">Coiled coil</keyword>
<dbReference type="PANTHER" id="PTHR25462:SF229">
    <property type="entry name" value="TRANSCRIPTION INTERMEDIARY FACTOR 1-BETA"/>
    <property type="match status" value="1"/>
</dbReference>
<evidence type="ECO:0000256" key="1">
    <source>
        <dbReference type="ARBA" id="ARBA00022723"/>
    </source>
</evidence>
<dbReference type="PANTHER" id="PTHR25462">
    <property type="entry name" value="BONUS, ISOFORM C-RELATED"/>
    <property type="match status" value="1"/>
</dbReference>
<accession>A0AAN9BI83</accession>
<protein>
    <submittedName>
        <fullName evidence="9">Uncharacterized protein</fullName>
    </submittedName>
</protein>
<feature type="coiled-coil region" evidence="5">
    <location>
        <begin position="163"/>
        <end position="197"/>
    </location>
</feature>
<reference evidence="9 10" key="1">
    <citation type="submission" date="2024-02" db="EMBL/GenBank/DDBJ databases">
        <title>Chromosome-scale genome assembly of the rough periwinkle Littorina saxatilis.</title>
        <authorList>
            <person name="De Jode A."/>
            <person name="Faria R."/>
            <person name="Formenti G."/>
            <person name="Sims Y."/>
            <person name="Smith T.P."/>
            <person name="Tracey A."/>
            <person name="Wood J.M.D."/>
            <person name="Zagrodzka Z.B."/>
            <person name="Johannesson K."/>
            <person name="Butlin R.K."/>
            <person name="Leder E.H."/>
        </authorList>
    </citation>
    <scope>NUCLEOTIDE SEQUENCE [LARGE SCALE GENOMIC DNA]</scope>
    <source>
        <strain evidence="9">Snail1</strain>
        <tissue evidence="9">Muscle</tissue>
    </source>
</reference>
<dbReference type="SUPFAM" id="SSF49842">
    <property type="entry name" value="TNF-like"/>
    <property type="match status" value="1"/>
</dbReference>
<dbReference type="InterPro" id="IPR013083">
    <property type="entry name" value="Znf_RING/FYVE/PHD"/>
</dbReference>
<sequence length="596" mass="65273">MATGGEVDSHTTCSVCLEPFAGRTPKLLPCFHTFCLSCLSQLVEREMRLTVKQASGEGDGTNDEKPARLTCPTCRTVIPVPSGGVANFQSNFYLNKAAQNKASKPCNLCDGVKDAQFYCDNCQIDFCSTCRRYHDKLCRITRAKELQGPQNTDAQSSSGDQDRGLIQEQLKMLDASLEKLTEQEKKLQEERRAIEQNIHSRHASFLRHLNEARDASLASLEEVSEAITGRLKSSLAEGRQTQGTLQQQLSSPQTPSVALTQRNVLSFAEGVKQTQLSSDNASVLHYQAKDYPSGLLDSVKSYMGKVVESSQAENRPTIERNPKAAASTAQAATPVSDDSADAVMVLRNQMAEMTRKLSSLETEHQSTGKRVSSLQSSYQQEVTSLKDKFAILQQEHSVLTAENDKLRREQADMMGARGNAGVDTEQRDASAAQSQIASLQHSVTLLQGSVTDNKYKTSTLETKFNKLTSPVAFHAELDRVVTTKTSRTLYFREIISNVGNAYNGHTGIFTAPVSGLYCFLASAATSGEGKKAIANIVLDGRRIAFLTCDDNASCSCHCIVKLSLWQRVYVETYDECSKFQGGGDTTFSGMLLQPDL</sequence>
<feature type="domain" description="RING-type" evidence="7">
    <location>
        <begin position="13"/>
        <end position="75"/>
    </location>
</feature>
<evidence type="ECO:0000256" key="2">
    <source>
        <dbReference type="ARBA" id="ARBA00022771"/>
    </source>
</evidence>
<evidence type="ECO:0000256" key="3">
    <source>
        <dbReference type="ARBA" id="ARBA00022833"/>
    </source>
</evidence>
<organism evidence="9 10">
    <name type="scientific">Littorina saxatilis</name>
    <dbReference type="NCBI Taxonomy" id="31220"/>
    <lineage>
        <taxon>Eukaryota</taxon>
        <taxon>Metazoa</taxon>
        <taxon>Spiralia</taxon>
        <taxon>Lophotrochozoa</taxon>
        <taxon>Mollusca</taxon>
        <taxon>Gastropoda</taxon>
        <taxon>Caenogastropoda</taxon>
        <taxon>Littorinimorpha</taxon>
        <taxon>Littorinoidea</taxon>
        <taxon>Littorinidae</taxon>
        <taxon>Littorina</taxon>
    </lineage>
</organism>
<dbReference type="Pfam" id="PF13445">
    <property type="entry name" value="zf-RING_UBOX"/>
    <property type="match status" value="1"/>
</dbReference>
<dbReference type="EMBL" id="JBAMIC010000007">
    <property type="protein sequence ID" value="KAK7105897.1"/>
    <property type="molecule type" value="Genomic_DNA"/>
</dbReference>
<keyword evidence="1" id="KW-0479">Metal-binding</keyword>
<dbReference type="Gene3D" id="2.60.120.40">
    <property type="match status" value="1"/>
</dbReference>
<feature type="region of interest" description="Disordered" evidence="6">
    <location>
        <begin position="310"/>
        <end position="336"/>
    </location>
</feature>
<dbReference type="AlphaFoldDB" id="A0AAN9BI83"/>